<dbReference type="EMBL" id="JAMTCP010000066">
    <property type="protein sequence ID" value="MCP2262362.1"/>
    <property type="molecule type" value="Genomic_DNA"/>
</dbReference>
<keyword evidence="2" id="KW-1185">Reference proteome</keyword>
<organism evidence="1 2">
    <name type="scientific">Streptoalloteichus tenebrarius (strain ATCC 17920 / DSM 40477 / JCM 4838 / CBS 697.72 / NBRC 16177 / NCIMB 11028 / NRRL B-12390 / A12253. 1 / ISP 5477)</name>
    <name type="common">Streptomyces tenebrarius</name>
    <dbReference type="NCBI Taxonomy" id="1933"/>
    <lineage>
        <taxon>Bacteria</taxon>
        <taxon>Bacillati</taxon>
        <taxon>Actinomycetota</taxon>
        <taxon>Actinomycetes</taxon>
        <taxon>Pseudonocardiales</taxon>
        <taxon>Pseudonocardiaceae</taxon>
        <taxon>Streptoalloteichus</taxon>
    </lineage>
</organism>
<evidence type="ECO:0000313" key="1">
    <source>
        <dbReference type="EMBL" id="MCP2262362.1"/>
    </source>
</evidence>
<dbReference type="Proteomes" id="UP001205311">
    <property type="component" value="Unassembled WGS sequence"/>
</dbReference>
<reference evidence="1 2" key="1">
    <citation type="submission" date="2022-06" db="EMBL/GenBank/DDBJ databases">
        <title>Genomic Encyclopedia of Archaeal and Bacterial Type Strains, Phase II (KMG-II): from individual species to whole genera.</title>
        <authorList>
            <person name="Goeker M."/>
        </authorList>
    </citation>
    <scope>NUCLEOTIDE SEQUENCE [LARGE SCALE GENOMIC DNA]</scope>
    <source>
        <strain evidence="1 2">DSM 40477</strain>
    </source>
</reference>
<protein>
    <submittedName>
        <fullName evidence="1">Uncharacterized protein</fullName>
    </submittedName>
</protein>
<gene>
    <name evidence="1" type="ORF">LX15_006098</name>
</gene>
<comment type="caution">
    <text evidence="1">The sequence shown here is derived from an EMBL/GenBank/DDBJ whole genome shotgun (WGS) entry which is preliminary data.</text>
</comment>
<evidence type="ECO:0000313" key="2">
    <source>
        <dbReference type="Proteomes" id="UP001205311"/>
    </source>
</evidence>
<accession>A0ABT1I3J3</accession>
<sequence>MTGAARSPLRALAWVIVTNPEDDAPKLIVTHVFPTGEEAAEAVAAADRLNLGVRLYNQIVPDEDGEGYIEEWVVELFDSAPELRIDEEENGAGEGLDET</sequence>
<proteinExistence type="predicted"/>
<name>A0ABT1I3J3_STRSD</name>